<evidence type="ECO:0000256" key="1">
    <source>
        <dbReference type="ARBA" id="ARBA00022485"/>
    </source>
</evidence>
<evidence type="ECO:0000256" key="2">
    <source>
        <dbReference type="ARBA" id="ARBA00022723"/>
    </source>
</evidence>
<accession>M2AL30</accession>
<keyword evidence="1" id="KW-0004">4Fe-4S</keyword>
<dbReference type="GO" id="GO:0051539">
    <property type="term" value="F:4 iron, 4 sulfur cluster binding"/>
    <property type="evidence" value="ECO:0007669"/>
    <property type="project" value="UniProtKB-KW"/>
</dbReference>
<evidence type="ECO:0000256" key="5">
    <source>
        <dbReference type="ARBA" id="ARBA00023014"/>
    </source>
</evidence>
<keyword evidence="5" id="KW-0411">Iron-sulfur</keyword>
<dbReference type="Proteomes" id="UP000011529">
    <property type="component" value="Unassembled WGS sequence"/>
</dbReference>
<keyword evidence="3" id="KW-0560">Oxidoreductase</keyword>
<dbReference type="GO" id="GO:0016491">
    <property type="term" value="F:oxidoreductase activity"/>
    <property type="evidence" value="ECO:0007669"/>
    <property type="project" value="UniProtKB-KW"/>
</dbReference>
<dbReference type="InterPro" id="IPR039650">
    <property type="entry name" value="HdrA-like"/>
</dbReference>
<evidence type="ECO:0000256" key="4">
    <source>
        <dbReference type="ARBA" id="ARBA00023004"/>
    </source>
</evidence>
<evidence type="ECO:0000313" key="8">
    <source>
        <dbReference type="EMBL" id="EMB13397.1"/>
    </source>
</evidence>
<keyword evidence="8" id="KW-0456">Lyase</keyword>
<feature type="chain" id="PRO_5004020067" evidence="6">
    <location>
        <begin position="27"/>
        <end position="700"/>
    </location>
</feature>
<keyword evidence="9" id="KW-1185">Reference proteome</keyword>
<organism evidence="8 9">
    <name type="scientific">Rhodopirellula europaea 6C</name>
    <dbReference type="NCBI Taxonomy" id="1263867"/>
    <lineage>
        <taxon>Bacteria</taxon>
        <taxon>Pseudomonadati</taxon>
        <taxon>Planctomycetota</taxon>
        <taxon>Planctomycetia</taxon>
        <taxon>Pirellulales</taxon>
        <taxon>Pirellulaceae</taxon>
        <taxon>Rhodopirellula</taxon>
    </lineage>
</organism>
<reference evidence="8" key="1">
    <citation type="submission" date="2012-11" db="EMBL/GenBank/DDBJ databases">
        <title>Permanent draft genomes of Rhodopirellula europaea strain SH398 and 6C.</title>
        <authorList>
            <person name="Richter M."/>
            <person name="Richter-Heitmann T."/>
            <person name="Frank C."/>
            <person name="Harder J."/>
            <person name="Glockner F.O."/>
        </authorList>
    </citation>
    <scope>NUCLEOTIDE SEQUENCE</scope>
    <source>
        <strain evidence="8">6C</strain>
    </source>
</reference>
<protein>
    <submittedName>
        <fullName evidence="8">Secreted protein-putative xanthan lyase</fullName>
    </submittedName>
</protein>
<reference evidence="8" key="2">
    <citation type="journal article" date="2013" name="Mar. Genomics">
        <title>Expression of sulfatases in Rhodopirellula baltica and the diversity of sulfatases in the genus Rhodopirellula.</title>
        <authorList>
            <person name="Wegner C.E."/>
            <person name="Richter-Heitmann T."/>
            <person name="Klindworth A."/>
            <person name="Klockow C."/>
            <person name="Richter M."/>
            <person name="Achstetter T."/>
            <person name="Glockner F.O."/>
            <person name="Harder J."/>
        </authorList>
    </citation>
    <scope>NUCLEOTIDE SEQUENCE [LARGE SCALE GENOMIC DNA]</scope>
    <source>
        <strain evidence="8">6C</strain>
    </source>
</reference>
<sequence length="700" mass="77473">MSRTTRANIVFSLVLVMAVWSVPTRAADPEPVDLVVYGGTSAGIAAAVQAHRMGKTVIVIEPSQRIGGLTTGGLGQTDIGNKAAIGGIAREFYEDVAEYYQEPAAWKFQRSYEYRGGGQSKTAAGEAAMWTFEPSAALSIYEDWIERDGIRVDYGKRLDRSAVMMTRSLPARIIAIRMESGETYRARMFIDATYEGDLMAAAGVSYTVGREANSQYGETLNGVQTKMAIHHQLRKGIDPYVVPGDASSGLLPHIDPEGPGEEGGADHRVQAYCFRMCLTDHPQNRIPFEKPDGYQPLWYELMLRNYEAGEDAAPWINSSMPNRKTDTNNRLGFSTDFIGQNYDYPEASYEEREKIVAEHLLYQQGLMWTLANHPRVPENVRRQVSRWGMCKDEFVEGNGWQDQLYIREARRMVGEYVMTQKNCQGVPVEDSIGLAAYTMDSHNQQRYVDENGHVRNEGDVQVGGFPPYGISYRSLVPKRREVSNLLVPVCLSATHIAFGSIRMEPVFMVLGQTTATAAAIAIDDQVAVQNVDYERLANRLLEDKQVLAYTGPEAKPGIDPKTLDGIVVDNSQAKTEGAWMVSNSSGQRVGMNYLHDSDASKGECVVVYQAKLKRPGRYQVNLMWPVHPNRASNTLVAVTDASGKQHEIRVNQRDSKSGGRAKLGEFECDASAVVEIRNDDSDGYVIADAVQFIPVAGASE</sequence>
<dbReference type="PATRIC" id="fig|1263867.3.peg.6314"/>
<dbReference type="Gene3D" id="3.50.50.60">
    <property type="entry name" value="FAD/NAD(P)-binding domain"/>
    <property type="match status" value="1"/>
</dbReference>
<proteinExistence type="predicted"/>
<dbReference type="GO" id="GO:0046872">
    <property type="term" value="F:metal ion binding"/>
    <property type="evidence" value="ECO:0007669"/>
    <property type="project" value="UniProtKB-KW"/>
</dbReference>
<dbReference type="AlphaFoldDB" id="M2AL30"/>
<dbReference type="SUPFAM" id="SSF51905">
    <property type="entry name" value="FAD/NAD(P)-binding domain"/>
    <property type="match status" value="1"/>
</dbReference>
<dbReference type="PANTHER" id="PTHR43498">
    <property type="entry name" value="FERREDOXIN:COB-COM HETERODISULFIDE REDUCTASE SUBUNIT A"/>
    <property type="match status" value="1"/>
</dbReference>
<dbReference type="Pfam" id="PF12831">
    <property type="entry name" value="FAD_oxidored"/>
    <property type="match status" value="1"/>
</dbReference>
<dbReference type="Pfam" id="PF25275">
    <property type="entry name" value="Golvesin_C"/>
    <property type="match status" value="1"/>
</dbReference>
<dbReference type="RefSeq" id="WP_008662177.1">
    <property type="nucleotide sequence ID" value="NZ_ANMO01000266.1"/>
</dbReference>
<dbReference type="InterPro" id="IPR036188">
    <property type="entry name" value="FAD/NAD-bd_sf"/>
</dbReference>
<feature type="domain" description="Golvesin/Xly CBD-like" evidence="7">
    <location>
        <begin position="566"/>
        <end position="692"/>
    </location>
</feature>
<keyword evidence="2" id="KW-0479">Metal-binding</keyword>
<gene>
    <name evidence="8" type="ORF">RE6C_05890</name>
</gene>
<evidence type="ECO:0000256" key="3">
    <source>
        <dbReference type="ARBA" id="ARBA00023002"/>
    </source>
</evidence>
<dbReference type="GO" id="GO:0016829">
    <property type="term" value="F:lyase activity"/>
    <property type="evidence" value="ECO:0007669"/>
    <property type="project" value="UniProtKB-KW"/>
</dbReference>
<keyword evidence="4" id="KW-0408">Iron</keyword>
<dbReference type="EMBL" id="ANMO01000266">
    <property type="protein sequence ID" value="EMB13397.1"/>
    <property type="molecule type" value="Genomic_DNA"/>
</dbReference>
<evidence type="ECO:0000259" key="7">
    <source>
        <dbReference type="Pfam" id="PF25275"/>
    </source>
</evidence>
<name>M2AL30_9BACT</name>
<comment type="caution">
    <text evidence="8">The sequence shown here is derived from an EMBL/GenBank/DDBJ whole genome shotgun (WGS) entry which is preliminary data.</text>
</comment>
<keyword evidence="6" id="KW-0732">Signal</keyword>
<feature type="signal peptide" evidence="6">
    <location>
        <begin position="1"/>
        <end position="26"/>
    </location>
</feature>
<evidence type="ECO:0000313" key="9">
    <source>
        <dbReference type="Proteomes" id="UP000011529"/>
    </source>
</evidence>
<evidence type="ECO:0000256" key="6">
    <source>
        <dbReference type="SAM" id="SignalP"/>
    </source>
</evidence>
<dbReference type="InterPro" id="IPR033803">
    <property type="entry name" value="CBD-like_Golvesin-Xly"/>
</dbReference>
<dbReference type="PANTHER" id="PTHR43498:SF1">
    <property type="entry name" value="COB--COM HETERODISULFIDE REDUCTASE IRON-SULFUR SUBUNIT A"/>
    <property type="match status" value="1"/>
</dbReference>